<dbReference type="InterPro" id="IPR029044">
    <property type="entry name" value="Nucleotide-diphossugar_trans"/>
</dbReference>
<dbReference type="SUPFAM" id="SSF53448">
    <property type="entry name" value="Nucleotide-diphospho-sugar transferases"/>
    <property type="match status" value="1"/>
</dbReference>
<dbReference type="GO" id="GO:0016020">
    <property type="term" value="C:membrane"/>
    <property type="evidence" value="ECO:0007669"/>
    <property type="project" value="GOC"/>
</dbReference>
<evidence type="ECO:0000313" key="3">
    <source>
        <dbReference type="Proteomes" id="UP000095601"/>
    </source>
</evidence>
<dbReference type="KEGG" id="cnr:EB819_12250"/>
<dbReference type="EMBL" id="MKGI01000077">
    <property type="protein sequence ID" value="OEL10457.1"/>
    <property type="molecule type" value="Genomic_DNA"/>
</dbReference>
<dbReference type="OrthoDB" id="9802987at2"/>
<reference evidence="2 3" key="1">
    <citation type="submission" date="2016-09" db="EMBL/GenBank/DDBJ databases">
        <authorList>
            <person name="Capua I."/>
            <person name="De Benedictis P."/>
            <person name="Joannis T."/>
            <person name="Lombin L.H."/>
            <person name="Cattoli G."/>
        </authorList>
    </citation>
    <scope>NUCLEOTIDE SEQUENCE [LARGE SCALE GENOMIC DNA]</scope>
    <source>
        <strain evidence="2 3">NRS-1</strain>
    </source>
</reference>
<dbReference type="Gene3D" id="3.90.550.20">
    <property type="match status" value="1"/>
</dbReference>
<dbReference type="PATRIC" id="fig|237258.4.peg.731"/>
<dbReference type="STRING" id="237258.SAMN04489756_10882"/>
<keyword evidence="1 2" id="KW-0808">Transferase</keyword>
<organism evidence="2 3">
    <name type="scientific">Cloacibacterium normanense</name>
    <dbReference type="NCBI Taxonomy" id="237258"/>
    <lineage>
        <taxon>Bacteria</taxon>
        <taxon>Pseudomonadati</taxon>
        <taxon>Bacteroidota</taxon>
        <taxon>Flavobacteriia</taxon>
        <taxon>Flavobacteriales</taxon>
        <taxon>Weeksellaceae</taxon>
    </lineage>
</organism>
<gene>
    <name evidence="2" type="ORF">BHF72_0549</name>
</gene>
<sequence length="267" mass="31572">MIPKKIHYFWFGRGEKSPLVKHCIESWQKIQPDFEIIEWTEDNFDVNQCEFSQKAYENKKWAYVSDFARAKVLFEHGGFYLDTDMELKLPLNEFLENQAICGFEMKGIPYSAFWAVEKNHELAKDILQYYLDKNTFEEIPNTHIFSDLLVKKYGADAEKDAFQELKFGVKLFPSTYFSLDLPKNYIAHHFSGSWHGAWSEEKNTYKNLVNTYGLMKLFSEIPDGKTNVKNVVYNHQKIEIEKVLNQIPLSYLVKYLKNQIFKKLKIK</sequence>
<name>A0A1E5UCC8_9FLAO</name>
<dbReference type="PANTHER" id="PTHR32385">
    <property type="entry name" value="MANNOSYL PHOSPHORYLINOSITOL CERAMIDE SYNTHASE"/>
    <property type="match status" value="1"/>
</dbReference>
<comment type="caution">
    <text evidence="2">The sequence shown here is derived from an EMBL/GenBank/DDBJ whole genome shotgun (WGS) entry which is preliminary data.</text>
</comment>
<dbReference type="Pfam" id="PF04488">
    <property type="entry name" value="Gly_transf_sug"/>
    <property type="match status" value="1"/>
</dbReference>
<dbReference type="RefSeq" id="WP_069800140.1">
    <property type="nucleotide sequence ID" value="NZ_CP034157.1"/>
</dbReference>
<dbReference type="InterPro" id="IPR007577">
    <property type="entry name" value="GlycoTrfase_DXD_sugar-bd_CS"/>
</dbReference>
<accession>A0A1E5UCC8</accession>
<dbReference type="GO" id="GO:0000030">
    <property type="term" value="F:mannosyltransferase activity"/>
    <property type="evidence" value="ECO:0007669"/>
    <property type="project" value="TreeGrafter"/>
</dbReference>
<keyword evidence="3" id="KW-1185">Reference proteome</keyword>
<proteinExistence type="predicted"/>
<dbReference type="Proteomes" id="UP000095601">
    <property type="component" value="Unassembled WGS sequence"/>
</dbReference>
<protein>
    <submittedName>
        <fullName evidence="2">Glycosyltransferase sugar-binding region containing DXD motif family protein</fullName>
    </submittedName>
</protein>
<evidence type="ECO:0000256" key="1">
    <source>
        <dbReference type="ARBA" id="ARBA00022679"/>
    </source>
</evidence>
<dbReference type="PANTHER" id="PTHR32385:SF15">
    <property type="entry name" value="INOSITOL PHOSPHOCERAMIDE MANNOSYLTRANSFERASE 1"/>
    <property type="match status" value="1"/>
</dbReference>
<evidence type="ECO:0000313" key="2">
    <source>
        <dbReference type="EMBL" id="OEL10457.1"/>
    </source>
</evidence>
<dbReference type="AlphaFoldDB" id="A0A1E5UCC8"/>
<dbReference type="InterPro" id="IPR051706">
    <property type="entry name" value="Glycosyltransferase_domain"/>
</dbReference>
<dbReference type="GO" id="GO:0051999">
    <property type="term" value="P:mannosyl-inositol phosphorylceramide biosynthetic process"/>
    <property type="evidence" value="ECO:0007669"/>
    <property type="project" value="TreeGrafter"/>
</dbReference>